<accession>A0A1J5P102</accession>
<dbReference type="EMBL" id="MLJW01007847">
    <property type="protein sequence ID" value="OIQ64774.1"/>
    <property type="molecule type" value="Genomic_DNA"/>
</dbReference>
<protein>
    <recommendedName>
        <fullName evidence="1">Penicillin-binding C-terminal domain-containing protein</fullName>
    </recommendedName>
</protein>
<dbReference type="AlphaFoldDB" id="A0A1J5P102"/>
<proteinExistence type="predicted"/>
<organism evidence="2">
    <name type="scientific">mine drainage metagenome</name>
    <dbReference type="NCBI Taxonomy" id="410659"/>
    <lineage>
        <taxon>unclassified sequences</taxon>
        <taxon>metagenomes</taxon>
        <taxon>ecological metagenomes</taxon>
    </lineage>
</organism>
<dbReference type="InterPro" id="IPR009647">
    <property type="entry name" value="PBP_C"/>
</dbReference>
<dbReference type="Pfam" id="PF06832">
    <property type="entry name" value="BiPBP_C"/>
    <property type="match status" value="1"/>
</dbReference>
<gene>
    <name evidence="2" type="ORF">GALL_536730</name>
</gene>
<comment type="caution">
    <text evidence="2">The sequence shown here is derived from an EMBL/GenBank/DDBJ whole genome shotgun (WGS) entry which is preliminary data.</text>
</comment>
<name>A0A1J5P102_9ZZZZ</name>
<feature type="domain" description="Penicillin-binding C-terminal" evidence="1">
    <location>
        <begin position="99"/>
        <end position="182"/>
    </location>
</feature>
<evidence type="ECO:0000313" key="2">
    <source>
        <dbReference type="EMBL" id="OIQ64774.1"/>
    </source>
</evidence>
<evidence type="ECO:0000259" key="1">
    <source>
        <dbReference type="Pfam" id="PF06832"/>
    </source>
</evidence>
<reference evidence="2" key="1">
    <citation type="submission" date="2016-10" db="EMBL/GenBank/DDBJ databases">
        <title>Sequence of Gallionella enrichment culture.</title>
        <authorList>
            <person name="Poehlein A."/>
            <person name="Muehling M."/>
            <person name="Daniel R."/>
        </authorList>
    </citation>
    <scope>NUCLEOTIDE SEQUENCE</scope>
</reference>
<sequence>MDVCLASGALPTVWCPRRGKSWFIPGISPIKVDTVYRPVWVDKTTQKAVCPPFDSTRDERKVFEFWPSDLQQVFAAAGLARAKPPQAANCQFNGNLVAGMTPKITSPLIGSVYTLQLSDPNQSRIALTADTDADVRAIYWFAARSYLGQSEVGQPLFWTPDQPGTYALRDVDDHGRSDSREIRVAAVP</sequence>